<keyword evidence="2 4" id="KW-0808">Transferase</keyword>
<dbReference type="PANTHER" id="PTHR12215">
    <property type="entry name" value="PHOSPHOPANTETHEINE TRANSFERASE"/>
    <property type="match status" value="1"/>
</dbReference>
<accession>A0A916X0P6</accession>
<comment type="caution">
    <text evidence="4">The sequence shown here is derived from an EMBL/GenBank/DDBJ whole genome shotgun (WGS) entry which is preliminary data.</text>
</comment>
<organism evidence="4 5">
    <name type="scientific">Flexivirga endophytica</name>
    <dbReference type="NCBI Taxonomy" id="1849103"/>
    <lineage>
        <taxon>Bacteria</taxon>
        <taxon>Bacillati</taxon>
        <taxon>Actinomycetota</taxon>
        <taxon>Actinomycetes</taxon>
        <taxon>Micrococcales</taxon>
        <taxon>Dermacoccaceae</taxon>
        <taxon>Flexivirga</taxon>
    </lineage>
</organism>
<reference evidence="4" key="1">
    <citation type="journal article" date="2014" name="Int. J. Syst. Evol. Microbiol.">
        <title>Complete genome sequence of Corynebacterium casei LMG S-19264T (=DSM 44701T), isolated from a smear-ripened cheese.</title>
        <authorList>
            <consortium name="US DOE Joint Genome Institute (JGI-PGF)"/>
            <person name="Walter F."/>
            <person name="Albersmeier A."/>
            <person name="Kalinowski J."/>
            <person name="Ruckert C."/>
        </authorList>
    </citation>
    <scope>NUCLEOTIDE SEQUENCE</scope>
    <source>
        <strain evidence="4">CGMCC 1.15085</strain>
    </source>
</reference>
<gene>
    <name evidence="4" type="ORF">GCM10011492_41210</name>
</gene>
<dbReference type="EMBL" id="BMHI01000007">
    <property type="protein sequence ID" value="GGB45822.1"/>
    <property type="molecule type" value="Genomic_DNA"/>
</dbReference>
<sequence length="219" mass="22662">MPPLADGLLSPAERERAARLRHVADRTCSVTAAALVRLVVADWRGAGPVERADVARELSVDRTCSTCGAQHGPPRVSGGPHLSVTHTGVGADSLVVVAATAAGAVGVDAEAVTDLDFAALAPTVLAPEESAEDAPRSPQRWFAVWTRKEAVLKATGDGLRTPMSEVVLGDGASLVSYRGDRLPCVLRDLDIGPDTAAALAVLGASQVTARLMDARQLFG</sequence>
<evidence type="ECO:0000256" key="2">
    <source>
        <dbReference type="ARBA" id="ARBA00022679"/>
    </source>
</evidence>
<evidence type="ECO:0000256" key="1">
    <source>
        <dbReference type="ARBA" id="ARBA00010990"/>
    </source>
</evidence>
<dbReference type="InterPro" id="IPR037143">
    <property type="entry name" value="4-PPantetheinyl_Trfase_dom_sf"/>
</dbReference>
<evidence type="ECO:0000313" key="5">
    <source>
        <dbReference type="Proteomes" id="UP000636793"/>
    </source>
</evidence>
<dbReference type="RefSeq" id="WP_188838947.1">
    <property type="nucleotide sequence ID" value="NZ_BMHI01000007.1"/>
</dbReference>
<protein>
    <submittedName>
        <fullName evidence="4">4'-phosphopantetheinyl transferase</fullName>
    </submittedName>
</protein>
<reference evidence="4" key="2">
    <citation type="submission" date="2020-09" db="EMBL/GenBank/DDBJ databases">
        <authorList>
            <person name="Sun Q."/>
            <person name="Zhou Y."/>
        </authorList>
    </citation>
    <scope>NUCLEOTIDE SEQUENCE</scope>
    <source>
        <strain evidence="4">CGMCC 1.15085</strain>
    </source>
</reference>
<dbReference type="Gene3D" id="3.90.470.20">
    <property type="entry name" value="4'-phosphopantetheinyl transferase domain"/>
    <property type="match status" value="2"/>
</dbReference>
<keyword evidence="5" id="KW-1185">Reference proteome</keyword>
<dbReference type="InterPro" id="IPR050559">
    <property type="entry name" value="P-Pant_transferase_sf"/>
</dbReference>
<dbReference type="SUPFAM" id="SSF56214">
    <property type="entry name" value="4'-phosphopantetheinyl transferase"/>
    <property type="match status" value="1"/>
</dbReference>
<dbReference type="AlphaFoldDB" id="A0A916X0P6"/>
<dbReference type="Pfam" id="PF01648">
    <property type="entry name" value="ACPS"/>
    <property type="match status" value="1"/>
</dbReference>
<dbReference type="InterPro" id="IPR008278">
    <property type="entry name" value="4-PPantetheinyl_Trfase_dom"/>
</dbReference>
<dbReference type="Proteomes" id="UP000636793">
    <property type="component" value="Unassembled WGS sequence"/>
</dbReference>
<dbReference type="GO" id="GO:0008897">
    <property type="term" value="F:holo-[acyl-carrier-protein] synthase activity"/>
    <property type="evidence" value="ECO:0007669"/>
    <property type="project" value="InterPro"/>
</dbReference>
<dbReference type="GO" id="GO:0005829">
    <property type="term" value="C:cytosol"/>
    <property type="evidence" value="ECO:0007669"/>
    <property type="project" value="TreeGrafter"/>
</dbReference>
<proteinExistence type="inferred from homology"/>
<comment type="similarity">
    <text evidence="1">Belongs to the P-Pant transferase superfamily. Gsp/Sfp/HetI/AcpT family.</text>
</comment>
<evidence type="ECO:0000259" key="3">
    <source>
        <dbReference type="Pfam" id="PF01648"/>
    </source>
</evidence>
<feature type="domain" description="4'-phosphopantetheinyl transferase" evidence="3">
    <location>
        <begin position="104"/>
        <end position="165"/>
    </location>
</feature>
<dbReference type="GO" id="GO:0000287">
    <property type="term" value="F:magnesium ion binding"/>
    <property type="evidence" value="ECO:0007669"/>
    <property type="project" value="InterPro"/>
</dbReference>
<evidence type="ECO:0000313" key="4">
    <source>
        <dbReference type="EMBL" id="GGB45822.1"/>
    </source>
</evidence>
<dbReference type="PANTHER" id="PTHR12215:SF10">
    <property type="entry name" value="L-AMINOADIPATE-SEMIALDEHYDE DEHYDROGENASE-PHOSPHOPANTETHEINYL TRANSFERASE"/>
    <property type="match status" value="1"/>
</dbReference>
<name>A0A916X0P6_9MICO</name>
<dbReference type="GO" id="GO:0019878">
    <property type="term" value="P:lysine biosynthetic process via aminoadipic acid"/>
    <property type="evidence" value="ECO:0007669"/>
    <property type="project" value="TreeGrafter"/>
</dbReference>